<accession>A0A395HEH8</accession>
<feature type="compositionally biased region" description="Basic residues" evidence="1">
    <location>
        <begin position="622"/>
        <end position="634"/>
    </location>
</feature>
<dbReference type="PANTHER" id="PTHR37287:SF1">
    <property type="entry name" value="INO EIGHTY SUBUNIT 1"/>
    <property type="match status" value="1"/>
</dbReference>
<feature type="compositionally biased region" description="Basic and acidic residues" evidence="1">
    <location>
        <begin position="816"/>
        <end position="827"/>
    </location>
</feature>
<feature type="region of interest" description="Disordered" evidence="1">
    <location>
        <begin position="529"/>
        <end position="549"/>
    </location>
</feature>
<name>A0A395HEH8_9EURO</name>
<dbReference type="GeneID" id="37227284"/>
<feature type="compositionally biased region" description="Acidic residues" evidence="1">
    <location>
        <begin position="530"/>
        <end position="539"/>
    </location>
</feature>
<dbReference type="STRING" id="1448316.A0A395HEH8"/>
<feature type="region of interest" description="Disordered" evidence="1">
    <location>
        <begin position="1"/>
        <end position="31"/>
    </location>
</feature>
<evidence type="ECO:0000313" key="2">
    <source>
        <dbReference type="EMBL" id="RAL05863.1"/>
    </source>
</evidence>
<feature type="compositionally biased region" description="Acidic residues" evidence="1">
    <location>
        <begin position="750"/>
        <end position="783"/>
    </location>
</feature>
<gene>
    <name evidence="2" type="ORF">BO80DRAFT_460917</name>
</gene>
<protein>
    <submittedName>
        <fullName evidence="2">INO80 chromatin remodeling complex</fullName>
    </submittedName>
</protein>
<dbReference type="PANTHER" id="PTHR37287">
    <property type="entry name" value="INO EIGHTY SUBUNIT 1"/>
    <property type="match status" value="1"/>
</dbReference>
<evidence type="ECO:0000313" key="3">
    <source>
        <dbReference type="Proteomes" id="UP000249402"/>
    </source>
</evidence>
<dbReference type="Proteomes" id="UP000249402">
    <property type="component" value="Unassembled WGS sequence"/>
</dbReference>
<dbReference type="RefSeq" id="XP_025580190.1">
    <property type="nucleotide sequence ID" value="XM_025722419.1"/>
</dbReference>
<keyword evidence="3" id="KW-1185">Reference proteome</keyword>
<organism evidence="2 3">
    <name type="scientific">Aspergillus ibericus CBS 121593</name>
    <dbReference type="NCBI Taxonomy" id="1448316"/>
    <lineage>
        <taxon>Eukaryota</taxon>
        <taxon>Fungi</taxon>
        <taxon>Dikarya</taxon>
        <taxon>Ascomycota</taxon>
        <taxon>Pezizomycotina</taxon>
        <taxon>Eurotiomycetes</taxon>
        <taxon>Eurotiomycetidae</taxon>
        <taxon>Eurotiales</taxon>
        <taxon>Aspergillaceae</taxon>
        <taxon>Aspergillus</taxon>
        <taxon>Aspergillus subgen. Circumdati</taxon>
    </lineage>
</organism>
<feature type="compositionally biased region" description="Basic and acidic residues" evidence="1">
    <location>
        <begin position="578"/>
        <end position="597"/>
    </location>
</feature>
<dbReference type="EMBL" id="KZ824420">
    <property type="protein sequence ID" value="RAL05863.1"/>
    <property type="molecule type" value="Genomic_DNA"/>
</dbReference>
<feature type="compositionally biased region" description="Acidic residues" evidence="1">
    <location>
        <begin position="701"/>
        <end position="717"/>
    </location>
</feature>
<evidence type="ECO:0000256" key="1">
    <source>
        <dbReference type="SAM" id="MobiDB-lite"/>
    </source>
</evidence>
<dbReference type="GO" id="GO:0031011">
    <property type="term" value="C:Ino80 complex"/>
    <property type="evidence" value="ECO:0007669"/>
    <property type="project" value="InterPro"/>
</dbReference>
<proteinExistence type="predicted"/>
<feature type="compositionally biased region" description="Low complexity" evidence="1">
    <location>
        <begin position="612"/>
        <end position="621"/>
    </location>
</feature>
<reference evidence="2 3" key="1">
    <citation type="submission" date="2018-02" db="EMBL/GenBank/DDBJ databases">
        <title>The genomes of Aspergillus section Nigri reveals drivers in fungal speciation.</title>
        <authorList>
            <consortium name="DOE Joint Genome Institute"/>
            <person name="Vesth T.C."/>
            <person name="Nybo J."/>
            <person name="Theobald S."/>
            <person name="Brandl J."/>
            <person name="Frisvad J.C."/>
            <person name="Nielsen K.F."/>
            <person name="Lyhne E.K."/>
            <person name="Kogle M.E."/>
            <person name="Kuo A."/>
            <person name="Riley R."/>
            <person name="Clum A."/>
            <person name="Nolan M."/>
            <person name="Lipzen A."/>
            <person name="Salamov A."/>
            <person name="Henrissat B."/>
            <person name="Wiebenga A."/>
            <person name="De vries R.P."/>
            <person name="Grigoriev I.V."/>
            <person name="Mortensen U.H."/>
            <person name="Andersen M.R."/>
            <person name="Baker S.E."/>
        </authorList>
    </citation>
    <scope>NUCLEOTIDE SEQUENCE [LARGE SCALE GENOMIC DNA]</scope>
    <source>
        <strain evidence="2 3">CBS 121593</strain>
    </source>
</reference>
<dbReference type="VEuPathDB" id="FungiDB:BO80DRAFT_460917"/>
<sequence>MAEVETAAADESFAQSEPQDEQQTHNMTVGIRRQANGTIGSVYSGNKIRHLKKEDGIPLWRKDIQYQFLKLVFEDQTKVFTRWPDGEKNLDFADIYIDAMARSSKTSKILKDKLQNDKQAAISMAMVCLLVNFGRMNTTLNFFPEMRAQLRTYHSIPSLQAHQDPNAYKQLQDAPRLKSILKGASEDVDQPNTLERIKRHAIPRTNPVNLIFVLAQYAPKVSEMHFFPPRDFFDLVMRGTLSSQSRAKAFLWLMWWYLESDFSPEAALNNPFGPGLDGEGTGGLPIKVPQFESLTEEQANEENVDTQSEIDYGEAKRLERKRILEEDEPIPRVTKRSKKGLPDFGYDEDGSGDISGKFIPSRIQTFEATNEFNLGRGDGRGSTMSTPLHPSSKRYPQDDEDDYQTPGQSARSRYKRPKRESSLNRSVGQQRLILKTKMENTPDAASPAPPGSGHPILNRFVAEPSLPQQSSARRPRPLTQHQLAVEQNRRQRIEYLLAKRKSEAYRILRAKRESEIPIVRHGRLLSTLPDDYDTDDEENSWGKGGLIPKPDEEEDFGECASYYLSVIRKAARRLDRWDYDDANGPKRDRKKEREQRQKARQIRLAMENSADLAGRAPSSARSRARAARNAKRKLAGAASGTAADLKEQGASTSSRAKANRSRTQRDAEGAETATPGVTKDGLDVPSRDQELSPMPGSAQLGDEDGDLEAEEGLDDIDREILGEGSGEEDVGPTRKARTSHPAEVGYEDSFIGEEAEALSSDENDEEADDDDLEEGEGDVDGDDNSSTLEGGNGYAASDISSVAGDAAEPAGGATARRGEIKDETMED</sequence>
<feature type="region of interest" description="Disordered" evidence="1">
    <location>
        <begin position="329"/>
        <end position="353"/>
    </location>
</feature>
<feature type="region of interest" description="Disordered" evidence="1">
    <location>
        <begin position="370"/>
        <end position="430"/>
    </location>
</feature>
<dbReference type="OrthoDB" id="5413003at2759"/>
<dbReference type="InterPro" id="IPR038014">
    <property type="entry name" value="Ies1"/>
</dbReference>
<feature type="region of interest" description="Disordered" evidence="1">
    <location>
        <begin position="578"/>
        <end position="827"/>
    </location>
</feature>
<feature type="compositionally biased region" description="Basic and acidic residues" evidence="1">
    <location>
        <begin position="680"/>
        <end position="690"/>
    </location>
</feature>
<dbReference type="AlphaFoldDB" id="A0A395HEH8"/>